<dbReference type="AlphaFoldDB" id="G9Y7Z5"/>
<dbReference type="EMBL" id="AGCI01000063">
    <property type="protein sequence ID" value="EHM41762.1"/>
    <property type="molecule type" value="Genomic_DNA"/>
</dbReference>
<name>G9Y7Z5_HAFAL</name>
<proteinExistence type="predicted"/>
<evidence type="ECO:0000313" key="1">
    <source>
        <dbReference type="EMBL" id="EHM41762.1"/>
    </source>
</evidence>
<protein>
    <submittedName>
        <fullName evidence="1">Uncharacterized protein</fullName>
    </submittedName>
</protein>
<gene>
    <name evidence="1" type="ORF">HMPREF0454_02681</name>
</gene>
<organism evidence="1 2">
    <name type="scientific">Hafnia alvei ATCC 51873</name>
    <dbReference type="NCBI Taxonomy" id="1002364"/>
    <lineage>
        <taxon>Bacteria</taxon>
        <taxon>Pseudomonadati</taxon>
        <taxon>Pseudomonadota</taxon>
        <taxon>Gammaproteobacteria</taxon>
        <taxon>Enterobacterales</taxon>
        <taxon>Hafniaceae</taxon>
        <taxon>Hafnia</taxon>
    </lineage>
</organism>
<reference evidence="1 2" key="1">
    <citation type="submission" date="2011-08" db="EMBL/GenBank/DDBJ databases">
        <authorList>
            <person name="Weinstock G."/>
            <person name="Sodergren E."/>
            <person name="Clifton S."/>
            <person name="Fulton L."/>
            <person name="Fulton B."/>
            <person name="Courtney L."/>
            <person name="Fronick C."/>
            <person name="Harrison M."/>
            <person name="Strong C."/>
            <person name="Farmer C."/>
            <person name="Delahaunty K."/>
            <person name="Markovic C."/>
            <person name="Hall O."/>
            <person name="Minx P."/>
            <person name="Tomlinson C."/>
            <person name="Mitreva M."/>
            <person name="Hou S."/>
            <person name="Chen J."/>
            <person name="Wollam A."/>
            <person name="Pepin K.H."/>
            <person name="Johnson M."/>
            <person name="Bhonagiri V."/>
            <person name="Zhang X."/>
            <person name="Suruliraj S."/>
            <person name="Warren W."/>
            <person name="Chinwalla A."/>
            <person name="Mardis E.R."/>
            <person name="Wilson R.K."/>
        </authorList>
    </citation>
    <scope>NUCLEOTIDE SEQUENCE [LARGE SCALE GENOMIC DNA]</scope>
    <source>
        <strain evidence="1 2">ATCC 51873</strain>
    </source>
</reference>
<sequence length="57" mass="6536">MAEKRPNVAKMFYFIDTSLQNSVYLVTNEKPSQSHIAERCQLGIFVIHITKQLPKNG</sequence>
<dbReference type="Proteomes" id="UP000005959">
    <property type="component" value="Unassembled WGS sequence"/>
</dbReference>
<dbReference type="HOGENOM" id="CLU_2990376_0_0_6"/>
<accession>G9Y7Z5</accession>
<evidence type="ECO:0000313" key="2">
    <source>
        <dbReference type="Proteomes" id="UP000005959"/>
    </source>
</evidence>
<comment type="caution">
    <text evidence="1">The sequence shown here is derived from an EMBL/GenBank/DDBJ whole genome shotgun (WGS) entry which is preliminary data.</text>
</comment>